<keyword evidence="2" id="KW-1185">Reference proteome</keyword>
<gene>
    <name evidence="1" type="ORF">GCM10009740_16820</name>
</gene>
<dbReference type="EMBL" id="BAAANB010000008">
    <property type="protein sequence ID" value="GAA2027793.1"/>
    <property type="molecule type" value="Genomic_DNA"/>
</dbReference>
<accession>A0ABN2U2D3</accession>
<name>A0ABN2U2D3_9MICO</name>
<sequence>MKSEIASELARSIERMAAQSGYRFLSARPPQPPDLVSYLPAGDPSLPRKTRELLDQYPYLRGLRLTWLHRYDEADLDDADAFVTAHEDGIDPEQAGHDLSVYLCNWIVMNSRLAQWFLDPRARICYVELTGRESLLDPYRHVVTCLIDRVPVAHRFVEQARNLGA</sequence>
<evidence type="ECO:0000313" key="1">
    <source>
        <dbReference type="EMBL" id="GAA2027793.1"/>
    </source>
</evidence>
<evidence type="ECO:0000313" key="2">
    <source>
        <dbReference type="Proteomes" id="UP001501285"/>
    </source>
</evidence>
<dbReference type="Proteomes" id="UP001501285">
    <property type="component" value="Unassembled WGS sequence"/>
</dbReference>
<protein>
    <submittedName>
        <fullName evidence="1">Uncharacterized protein</fullName>
    </submittedName>
</protein>
<organism evidence="1 2">
    <name type="scientific">Terrabacter terrae</name>
    <dbReference type="NCBI Taxonomy" id="318434"/>
    <lineage>
        <taxon>Bacteria</taxon>
        <taxon>Bacillati</taxon>
        <taxon>Actinomycetota</taxon>
        <taxon>Actinomycetes</taxon>
        <taxon>Micrococcales</taxon>
        <taxon>Intrasporangiaceae</taxon>
        <taxon>Terrabacter</taxon>
    </lineage>
</organism>
<comment type="caution">
    <text evidence="1">The sequence shown here is derived from an EMBL/GenBank/DDBJ whole genome shotgun (WGS) entry which is preliminary data.</text>
</comment>
<proteinExistence type="predicted"/>
<reference evidence="2" key="1">
    <citation type="journal article" date="2019" name="Int. J. Syst. Evol. Microbiol.">
        <title>The Global Catalogue of Microorganisms (GCM) 10K type strain sequencing project: providing services to taxonomists for standard genome sequencing and annotation.</title>
        <authorList>
            <consortium name="The Broad Institute Genomics Platform"/>
            <consortium name="The Broad Institute Genome Sequencing Center for Infectious Disease"/>
            <person name="Wu L."/>
            <person name="Ma J."/>
        </authorList>
    </citation>
    <scope>NUCLEOTIDE SEQUENCE [LARGE SCALE GENOMIC DNA]</scope>
    <source>
        <strain evidence="2">JCM 14283</strain>
    </source>
</reference>